<keyword evidence="1" id="KW-1133">Transmembrane helix</keyword>
<accession>A0A133U4G3</accession>
<comment type="caution">
    <text evidence="2">The sequence shown here is derived from an EMBL/GenBank/DDBJ whole genome shotgun (WGS) entry which is preliminary data.</text>
</comment>
<dbReference type="Proteomes" id="UP000070163">
    <property type="component" value="Unassembled WGS sequence"/>
</dbReference>
<evidence type="ECO:0008006" key="4">
    <source>
        <dbReference type="Google" id="ProtNLM"/>
    </source>
</evidence>
<dbReference type="EMBL" id="LHXJ01000100">
    <property type="protein sequence ID" value="KXA89068.1"/>
    <property type="molecule type" value="Genomic_DNA"/>
</dbReference>
<dbReference type="AlphaFoldDB" id="A0A133U4G3"/>
<keyword evidence="3" id="KW-1185">Reference proteome</keyword>
<protein>
    <recommendedName>
        <fullName evidence="4">SHOCT domain-containing protein</fullName>
    </recommendedName>
</protein>
<keyword evidence="1" id="KW-0812">Transmembrane</keyword>
<sequence>MGERMKFVKVVAVTVLILTLLSPVAAGQHPEKDFSVSWRRILVRRVDNTGLKVKEVFSVVSKRENAENIIFMVDRDAENLTTNRDLDKTRKGLFYEFSLKEPISENQSLELQVQYDSSDLSFSRPVYYSCENVVVNLEDFGNVEIESSVPIGRRFSVQFGDNISIKIKENQKASENQFLDIGLKWILLIAVGILLLILSVFYFSGWSVFGSTPADKAPTIERALKRLEEDFKAGKIPEKAYENILEKLGGKENG</sequence>
<feature type="transmembrane region" description="Helical" evidence="1">
    <location>
        <begin position="185"/>
        <end position="203"/>
    </location>
</feature>
<evidence type="ECO:0000313" key="2">
    <source>
        <dbReference type="EMBL" id="KXA89068.1"/>
    </source>
</evidence>
<keyword evidence="1" id="KW-0472">Membrane</keyword>
<gene>
    <name evidence="2" type="ORF">AKJ57_05895</name>
</gene>
<name>A0A133U4G3_9EURY</name>
<evidence type="ECO:0000313" key="3">
    <source>
        <dbReference type="Proteomes" id="UP000070163"/>
    </source>
</evidence>
<reference evidence="2 3" key="1">
    <citation type="journal article" date="2016" name="Sci. Rep.">
        <title>Metabolic traits of an uncultured archaeal lineage -MSBL1- from brine pools of the Red Sea.</title>
        <authorList>
            <person name="Mwirichia R."/>
            <person name="Alam I."/>
            <person name="Rashid M."/>
            <person name="Vinu M."/>
            <person name="Ba-Alawi W."/>
            <person name="Anthony Kamau A."/>
            <person name="Kamanda Ngugi D."/>
            <person name="Goker M."/>
            <person name="Klenk H.P."/>
            <person name="Bajic V."/>
            <person name="Stingl U."/>
        </authorList>
    </citation>
    <scope>NUCLEOTIDE SEQUENCE [LARGE SCALE GENOMIC DNA]</scope>
    <source>
        <strain evidence="2">SCGC-AAA259A05</strain>
    </source>
</reference>
<evidence type="ECO:0000256" key="1">
    <source>
        <dbReference type="SAM" id="Phobius"/>
    </source>
</evidence>
<organism evidence="2 3">
    <name type="scientific">candidate division MSBL1 archaeon SCGC-AAA259A05</name>
    <dbReference type="NCBI Taxonomy" id="1698259"/>
    <lineage>
        <taxon>Archaea</taxon>
        <taxon>Methanobacteriati</taxon>
        <taxon>Methanobacteriota</taxon>
        <taxon>candidate division MSBL1</taxon>
    </lineage>
</organism>
<proteinExistence type="predicted"/>